<keyword evidence="2" id="KW-0472">Membrane</keyword>
<evidence type="ECO:0000256" key="2">
    <source>
        <dbReference type="SAM" id="Phobius"/>
    </source>
</evidence>
<dbReference type="RefSeq" id="XP_033521873.1">
    <property type="nucleotide sequence ID" value="XM_033668436.1"/>
</dbReference>
<keyword evidence="4" id="KW-1185">Reference proteome</keyword>
<dbReference type="EMBL" id="ML977510">
    <property type="protein sequence ID" value="KAF2127484.1"/>
    <property type="molecule type" value="Genomic_DNA"/>
</dbReference>
<dbReference type="AlphaFoldDB" id="A0A6A6A8T1"/>
<gene>
    <name evidence="3" type="ORF">P153DRAFT_368120</name>
</gene>
<proteinExistence type="predicted"/>
<evidence type="ECO:0000256" key="1">
    <source>
        <dbReference type="SAM" id="MobiDB-lite"/>
    </source>
</evidence>
<feature type="transmembrane region" description="Helical" evidence="2">
    <location>
        <begin position="102"/>
        <end position="128"/>
    </location>
</feature>
<keyword evidence="2" id="KW-1133">Transmembrane helix</keyword>
<dbReference type="Proteomes" id="UP000799771">
    <property type="component" value="Unassembled WGS sequence"/>
</dbReference>
<evidence type="ECO:0000313" key="4">
    <source>
        <dbReference type="Proteomes" id="UP000799771"/>
    </source>
</evidence>
<evidence type="ECO:0000313" key="3">
    <source>
        <dbReference type="EMBL" id="KAF2127484.1"/>
    </source>
</evidence>
<protein>
    <submittedName>
        <fullName evidence="3">Uncharacterized protein</fullName>
    </submittedName>
</protein>
<dbReference type="GeneID" id="54408868"/>
<reference evidence="3" key="1">
    <citation type="journal article" date="2020" name="Stud. Mycol.">
        <title>101 Dothideomycetes genomes: a test case for predicting lifestyles and emergence of pathogens.</title>
        <authorList>
            <person name="Haridas S."/>
            <person name="Albert R."/>
            <person name="Binder M."/>
            <person name="Bloem J."/>
            <person name="Labutti K."/>
            <person name="Salamov A."/>
            <person name="Andreopoulos B."/>
            <person name="Baker S."/>
            <person name="Barry K."/>
            <person name="Bills G."/>
            <person name="Bluhm B."/>
            <person name="Cannon C."/>
            <person name="Castanera R."/>
            <person name="Culley D."/>
            <person name="Daum C."/>
            <person name="Ezra D."/>
            <person name="Gonzalez J."/>
            <person name="Henrissat B."/>
            <person name="Kuo A."/>
            <person name="Liang C."/>
            <person name="Lipzen A."/>
            <person name="Lutzoni F."/>
            <person name="Magnuson J."/>
            <person name="Mondo S."/>
            <person name="Nolan M."/>
            <person name="Ohm R."/>
            <person name="Pangilinan J."/>
            <person name="Park H.-J."/>
            <person name="Ramirez L."/>
            <person name="Alfaro M."/>
            <person name="Sun H."/>
            <person name="Tritt A."/>
            <person name="Yoshinaga Y."/>
            <person name="Zwiers L.-H."/>
            <person name="Turgeon B."/>
            <person name="Goodwin S."/>
            <person name="Spatafora J."/>
            <person name="Crous P."/>
            <person name="Grigoriev I."/>
        </authorList>
    </citation>
    <scope>NUCLEOTIDE SEQUENCE</scope>
    <source>
        <strain evidence="3">CBS 119687</strain>
    </source>
</reference>
<keyword evidence="2" id="KW-0812">Transmembrane</keyword>
<organism evidence="3 4">
    <name type="scientific">Dothidotthia symphoricarpi CBS 119687</name>
    <dbReference type="NCBI Taxonomy" id="1392245"/>
    <lineage>
        <taxon>Eukaryota</taxon>
        <taxon>Fungi</taxon>
        <taxon>Dikarya</taxon>
        <taxon>Ascomycota</taxon>
        <taxon>Pezizomycotina</taxon>
        <taxon>Dothideomycetes</taxon>
        <taxon>Pleosporomycetidae</taxon>
        <taxon>Pleosporales</taxon>
        <taxon>Dothidotthiaceae</taxon>
        <taxon>Dothidotthia</taxon>
    </lineage>
</organism>
<sequence>MSFKLGLSTVEYSFVTIIGTATLTTPAHSTSHIITARQWESWQPSAPSWTPEPPPPWTEQPWTPQSSWVETPTWTPTPSVVATPTLTQSIVPYTGPGPDNGVTGWVTVAIVAGALVAAGILGCIFVVLRRWMHRRRVRGGKKPAQDVEMEAMRPDHGSAQRMAASVIAHPPHVYKGYS</sequence>
<feature type="region of interest" description="Disordered" evidence="1">
    <location>
        <begin position="43"/>
        <end position="65"/>
    </location>
</feature>
<name>A0A6A6A8T1_9PLEO</name>
<accession>A0A6A6A8T1</accession>